<evidence type="ECO:0000313" key="2">
    <source>
        <dbReference type="Proteomes" id="UP001239111"/>
    </source>
</evidence>
<keyword evidence="2" id="KW-1185">Reference proteome</keyword>
<comment type="caution">
    <text evidence="1">The sequence shown here is derived from an EMBL/GenBank/DDBJ whole genome shotgun (WGS) entry which is preliminary data.</text>
</comment>
<organism evidence="1 2">
    <name type="scientific">Eretmocerus hayati</name>
    <dbReference type="NCBI Taxonomy" id="131215"/>
    <lineage>
        <taxon>Eukaryota</taxon>
        <taxon>Metazoa</taxon>
        <taxon>Ecdysozoa</taxon>
        <taxon>Arthropoda</taxon>
        <taxon>Hexapoda</taxon>
        <taxon>Insecta</taxon>
        <taxon>Pterygota</taxon>
        <taxon>Neoptera</taxon>
        <taxon>Endopterygota</taxon>
        <taxon>Hymenoptera</taxon>
        <taxon>Apocrita</taxon>
        <taxon>Proctotrupomorpha</taxon>
        <taxon>Chalcidoidea</taxon>
        <taxon>Aphelinidae</taxon>
        <taxon>Aphelininae</taxon>
        <taxon>Eretmocerus</taxon>
    </lineage>
</organism>
<name>A0ACC2P2N0_9HYME</name>
<gene>
    <name evidence="1" type="ORF">QAD02_013145</name>
</gene>
<accession>A0ACC2P2N0</accession>
<protein>
    <submittedName>
        <fullName evidence="1">Uncharacterized protein</fullName>
    </submittedName>
</protein>
<evidence type="ECO:0000313" key="1">
    <source>
        <dbReference type="EMBL" id="KAJ8677358.1"/>
    </source>
</evidence>
<sequence>MTTEIDDSDNWAAIRYIDQINKKVHYVRLNTVENFDIQRFREKSREKSQEGKVYNVTVDDDGMILDGPAQVLFVGGSLSGPNGVPAQVPIETLLATIQGLQAIADRAEANNEETNAASHPNPGQANDPSAYIADGNLNSETSKKILVEALTSSPIIASCNLRVIPTAGTSKDSIDLDISSVDVAAQVQLPSTSRVESNDDNLTSSNGTEDLASTEDDSTSSTVNNGSSNTGSMQNSTPSIRVVRNLQEHFDHRSDSMFDPQRDRRITPSDESSDDDDPLSINSRILKKQKKRFYAKHPEADLKNCEYESRHAFGRIIKKQVGEQTVSYINLYYDQTMPLDSWNATKKAGSPGAFVRTMAQGFWTHEVIVYKTVDTVRSRPRKEGEEEIERIPVTPEKKACMFRAYRRYVRERYQKKNQSIYTNAFITLAIM</sequence>
<dbReference type="EMBL" id="CM056742">
    <property type="protein sequence ID" value="KAJ8677358.1"/>
    <property type="molecule type" value="Genomic_DNA"/>
</dbReference>
<proteinExistence type="predicted"/>
<reference evidence="1" key="1">
    <citation type="submission" date="2023-04" db="EMBL/GenBank/DDBJ databases">
        <title>A chromosome-level genome assembly of the parasitoid wasp Eretmocerus hayati.</title>
        <authorList>
            <person name="Zhong Y."/>
            <person name="Liu S."/>
            <person name="Liu Y."/>
        </authorList>
    </citation>
    <scope>NUCLEOTIDE SEQUENCE</scope>
    <source>
        <strain evidence="1">ZJU_SS_LIU_2023</strain>
    </source>
</reference>
<dbReference type="Proteomes" id="UP001239111">
    <property type="component" value="Chromosome 2"/>
</dbReference>